<dbReference type="HOGENOM" id="CLU_3409492_0_0_10"/>
<protein>
    <submittedName>
        <fullName evidence="1">Uncharacterized protein</fullName>
    </submittedName>
</protein>
<keyword evidence="2" id="KW-1185">Reference proteome</keyword>
<organism evidence="1 2">
    <name type="scientific">Kordia algicida OT-1</name>
    <dbReference type="NCBI Taxonomy" id="391587"/>
    <lineage>
        <taxon>Bacteria</taxon>
        <taxon>Pseudomonadati</taxon>
        <taxon>Bacteroidota</taxon>
        <taxon>Flavobacteriia</taxon>
        <taxon>Flavobacteriales</taxon>
        <taxon>Flavobacteriaceae</taxon>
        <taxon>Kordia</taxon>
    </lineage>
</organism>
<dbReference type="Proteomes" id="UP000002945">
    <property type="component" value="Unassembled WGS sequence"/>
</dbReference>
<dbReference type="AlphaFoldDB" id="A9E0T0"/>
<accession>A9E0T0</accession>
<evidence type="ECO:0000313" key="1">
    <source>
        <dbReference type="EMBL" id="EDP95540.1"/>
    </source>
</evidence>
<proteinExistence type="predicted"/>
<reference evidence="1 2" key="1">
    <citation type="journal article" date="2011" name="J. Bacteriol.">
        <title>Genome sequence of the algicidal bacterium Kordia algicida OT-1.</title>
        <authorList>
            <person name="Lee H.S."/>
            <person name="Kang S.G."/>
            <person name="Kwon K.K."/>
            <person name="Lee J.H."/>
            <person name="Kim S.J."/>
        </authorList>
    </citation>
    <scope>NUCLEOTIDE SEQUENCE [LARGE SCALE GENOMIC DNA]</scope>
    <source>
        <strain evidence="1 2">OT-1</strain>
    </source>
</reference>
<evidence type="ECO:0000313" key="2">
    <source>
        <dbReference type="Proteomes" id="UP000002945"/>
    </source>
</evidence>
<comment type="caution">
    <text evidence="1">The sequence shown here is derived from an EMBL/GenBank/DDBJ whole genome shotgun (WGS) entry which is preliminary data.</text>
</comment>
<dbReference type="EMBL" id="ABIB01000007">
    <property type="protein sequence ID" value="EDP95540.1"/>
    <property type="molecule type" value="Genomic_DNA"/>
</dbReference>
<name>A9E0T0_9FLAO</name>
<gene>
    <name evidence="1" type="ORF">KAOT1_21851</name>
</gene>
<sequence>MTSLGFSTQDVSKKAIHMYRGNVTAFIIM</sequence>